<feature type="transmembrane region" description="Helical" evidence="1">
    <location>
        <begin position="36"/>
        <end position="59"/>
    </location>
</feature>
<keyword evidence="1" id="KW-0812">Transmembrane</keyword>
<evidence type="ECO:0000256" key="1">
    <source>
        <dbReference type="SAM" id="Phobius"/>
    </source>
</evidence>
<accession>A0A1H7TKP7</accession>
<dbReference type="Pfam" id="PF12725">
    <property type="entry name" value="DUF3810"/>
    <property type="match status" value="1"/>
</dbReference>
<sequence length="383" mass="44789">MFLTNVHYDNLNSNHILNVVDLQSDIFRYMHSKTKLYLTLLLPVQFIIIKILSFFPEFIDRFYSNGVFIYTSKALRYAFGWIPFSFGDIGYSILIILLIRFLFKKVFRKNIQWKTVLLDIGATLSIVYAAFHLLWGMNYYRLPMHEILGIEDQYSEEELLLVSEKLIERANIIHSTLETNDSLAIVVPYSKEEIFKKTVPAYQTLNQVFPAINYYPKSIKKSLLSIPLTYMGFSGYLNPITNEAQVNGLIVNYKTPTTSCHEEAHQLGFAKENEANFMAALTTMNYNDPYFNYSGTTFALKFCLNDLYLRDEQKAFCLIEKLRPGIRKNYQEVNEFWMSYQNPLEPLFKSTYDTYLKANNQPKGMETYSYVVALLVNYYKDKL</sequence>
<feature type="transmembrane region" description="Helical" evidence="1">
    <location>
        <begin position="79"/>
        <end position="103"/>
    </location>
</feature>
<evidence type="ECO:0000313" key="3">
    <source>
        <dbReference type="Proteomes" id="UP000198521"/>
    </source>
</evidence>
<proteinExistence type="predicted"/>
<dbReference type="EMBL" id="FOAB01000006">
    <property type="protein sequence ID" value="SEL85420.1"/>
    <property type="molecule type" value="Genomic_DNA"/>
</dbReference>
<keyword evidence="3" id="KW-1185">Reference proteome</keyword>
<dbReference type="Proteomes" id="UP000198521">
    <property type="component" value="Unassembled WGS sequence"/>
</dbReference>
<feature type="transmembrane region" description="Helical" evidence="1">
    <location>
        <begin position="115"/>
        <end position="135"/>
    </location>
</feature>
<dbReference type="InterPro" id="IPR024294">
    <property type="entry name" value="DUF3810"/>
</dbReference>
<evidence type="ECO:0008006" key="4">
    <source>
        <dbReference type="Google" id="ProtNLM"/>
    </source>
</evidence>
<keyword evidence="1" id="KW-1133">Transmembrane helix</keyword>
<keyword evidence="1" id="KW-0472">Membrane</keyword>
<reference evidence="2 3" key="1">
    <citation type="submission" date="2016-10" db="EMBL/GenBank/DDBJ databases">
        <authorList>
            <person name="de Groot N.N."/>
        </authorList>
    </citation>
    <scope>NUCLEOTIDE SEQUENCE [LARGE SCALE GENOMIC DNA]</scope>
    <source>
        <strain evidence="2 3">DSM 25232</strain>
    </source>
</reference>
<dbReference type="STRING" id="1038014.SAMN04487910_3485"/>
<dbReference type="AlphaFoldDB" id="A0A1H7TKP7"/>
<gene>
    <name evidence="2" type="ORF">SAMN04487910_3485</name>
</gene>
<name>A0A1H7TKP7_AQUAM</name>
<protein>
    <recommendedName>
        <fullName evidence="4">Amino acid permease</fullName>
    </recommendedName>
</protein>
<evidence type="ECO:0000313" key="2">
    <source>
        <dbReference type="EMBL" id="SEL85420.1"/>
    </source>
</evidence>
<organism evidence="2 3">
    <name type="scientific">Aquimarina amphilecti</name>
    <dbReference type="NCBI Taxonomy" id="1038014"/>
    <lineage>
        <taxon>Bacteria</taxon>
        <taxon>Pseudomonadati</taxon>
        <taxon>Bacteroidota</taxon>
        <taxon>Flavobacteriia</taxon>
        <taxon>Flavobacteriales</taxon>
        <taxon>Flavobacteriaceae</taxon>
        <taxon>Aquimarina</taxon>
    </lineage>
</organism>